<evidence type="ECO:0000313" key="2">
    <source>
        <dbReference type="EMBL" id="KEQ16202.1"/>
    </source>
</evidence>
<comment type="caution">
    <text evidence="2">The sequence shown here is derived from an EMBL/GenBank/DDBJ whole genome shotgun (WGS) entry which is preliminary data.</text>
</comment>
<protein>
    <recommendedName>
        <fullName evidence="1">DUF4124 domain-containing protein</fullName>
    </recommendedName>
</protein>
<reference evidence="2 3" key="1">
    <citation type="submission" date="2014-06" db="EMBL/GenBank/DDBJ databases">
        <title>Whole Genome Sequences of Three Symbiotic Endozoicomonas Bacteria.</title>
        <authorList>
            <person name="Neave M.J."/>
            <person name="Apprill A."/>
            <person name="Voolstra C.R."/>
        </authorList>
    </citation>
    <scope>NUCLEOTIDE SEQUENCE [LARGE SCALE GENOMIC DNA]</scope>
    <source>
        <strain evidence="2 3">DSM 25634</strain>
    </source>
</reference>
<dbReference type="InterPro" id="IPR025392">
    <property type="entry name" value="DUF4124"/>
</dbReference>
<evidence type="ECO:0000313" key="3">
    <source>
        <dbReference type="Proteomes" id="UP000028073"/>
    </source>
</evidence>
<dbReference type="Proteomes" id="UP000028073">
    <property type="component" value="Unassembled WGS sequence"/>
</dbReference>
<sequence length="302" mass="35200">MIISFSSHAKIYSWVDEKGVKHFSSYAKSTDAEEVQLEAPVSQWKKTEIKIIDEGFDLTESERERIRRDVVAVYEFFDKKLYFDIYKTVPVSIKAFGDKQAYVEYIRNHKGISRQSKDNSHNTLGIYLPKFNEIVIYQQKYRERSFSTIKHEVSHAITDTLTPFVPSWLNEGIAENMETIGFEKGGFSIGPHLINYNHMKKHKRESKLLPVKEFLSLTSKEWRKKNIRSGYVMQTQAGELTRMLLSTDTGLNFISRLMHNYKRGDKTIAFYLVDDEYFGGTGMLESKWSLWVNRKQSDSIAL</sequence>
<keyword evidence="3" id="KW-1185">Reference proteome</keyword>
<feature type="domain" description="DUF4124" evidence="1">
    <location>
        <begin position="7"/>
        <end position="40"/>
    </location>
</feature>
<accession>A0A081NCM9</accession>
<dbReference type="EMBL" id="JOKH01000006">
    <property type="protein sequence ID" value="KEQ16202.1"/>
    <property type="molecule type" value="Genomic_DNA"/>
</dbReference>
<dbReference type="AlphaFoldDB" id="A0A081NCM9"/>
<dbReference type="STRING" id="1137799.GZ78_23505"/>
<name>A0A081NCM9_9GAMM</name>
<proteinExistence type="predicted"/>
<dbReference type="eggNOG" id="ENOG5030T0M">
    <property type="taxonomic scope" value="Bacteria"/>
</dbReference>
<dbReference type="Pfam" id="PF13511">
    <property type="entry name" value="DUF4124"/>
    <property type="match status" value="1"/>
</dbReference>
<gene>
    <name evidence="2" type="ORF">GZ78_23505</name>
</gene>
<organism evidence="2 3">
    <name type="scientific">Endozoicomonas numazuensis</name>
    <dbReference type="NCBI Taxonomy" id="1137799"/>
    <lineage>
        <taxon>Bacteria</taxon>
        <taxon>Pseudomonadati</taxon>
        <taxon>Pseudomonadota</taxon>
        <taxon>Gammaproteobacteria</taxon>
        <taxon>Oceanospirillales</taxon>
        <taxon>Endozoicomonadaceae</taxon>
        <taxon>Endozoicomonas</taxon>
    </lineage>
</organism>
<evidence type="ECO:0000259" key="1">
    <source>
        <dbReference type="Pfam" id="PF13511"/>
    </source>
</evidence>